<dbReference type="PANTHER" id="PTHR22753">
    <property type="entry name" value="TRANSMEMBRANE PROTEIN 68"/>
    <property type="match status" value="1"/>
</dbReference>
<evidence type="ECO:0000256" key="1">
    <source>
        <dbReference type="ARBA" id="ARBA00005420"/>
    </source>
</evidence>
<keyword evidence="2" id="KW-0808">Transferase</keyword>
<dbReference type="GO" id="GO:0016020">
    <property type="term" value="C:membrane"/>
    <property type="evidence" value="ECO:0000318"/>
    <property type="project" value="GO_Central"/>
</dbReference>
<comment type="caution">
    <text evidence="4">The sequence shown here is derived from an EMBL/GenBank/DDBJ whole genome shotgun (WGS) entry which is preliminary data.</text>
</comment>
<keyword evidence="3" id="KW-0012">Acyltransferase</keyword>
<dbReference type="EMBL" id="LFYR01001622">
    <property type="protein sequence ID" value="KMZ60507.1"/>
    <property type="molecule type" value="Genomic_DNA"/>
</dbReference>
<evidence type="ECO:0000313" key="4">
    <source>
        <dbReference type="EMBL" id="KMZ60507.1"/>
    </source>
</evidence>
<accession>A0A0K9NWT9</accession>
<name>A0A0K9NWT9_ZOSMR</name>
<evidence type="ECO:0000256" key="3">
    <source>
        <dbReference type="ARBA" id="ARBA00023315"/>
    </source>
</evidence>
<dbReference type="GO" id="GO:0004144">
    <property type="term" value="F:diacylglycerol O-acyltransferase activity"/>
    <property type="evidence" value="ECO:0007669"/>
    <property type="project" value="UniProtKB-ARBA"/>
</dbReference>
<dbReference type="Pfam" id="PF03982">
    <property type="entry name" value="DAGAT"/>
    <property type="match status" value="1"/>
</dbReference>
<protein>
    <submittedName>
        <fullName evidence="4">Esterase/lipase/thioesterase family protein</fullName>
    </submittedName>
</protein>
<organism evidence="4 5">
    <name type="scientific">Zostera marina</name>
    <name type="common">Eelgrass</name>
    <dbReference type="NCBI Taxonomy" id="29655"/>
    <lineage>
        <taxon>Eukaryota</taxon>
        <taxon>Viridiplantae</taxon>
        <taxon>Streptophyta</taxon>
        <taxon>Embryophyta</taxon>
        <taxon>Tracheophyta</taxon>
        <taxon>Spermatophyta</taxon>
        <taxon>Magnoliopsida</taxon>
        <taxon>Liliopsida</taxon>
        <taxon>Zosteraceae</taxon>
        <taxon>Zostera</taxon>
    </lineage>
</organism>
<dbReference type="OrthoDB" id="44277at2759"/>
<dbReference type="GO" id="GO:0019432">
    <property type="term" value="P:triglyceride biosynthetic process"/>
    <property type="evidence" value="ECO:0007669"/>
    <property type="project" value="UniProtKB-ARBA"/>
</dbReference>
<dbReference type="InterPro" id="IPR007130">
    <property type="entry name" value="DAGAT"/>
</dbReference>
<comment type="similarity">
    <text evidence="1">Belongs to the diacylglycerol acyltransferase family.</text>
</comment>
<evidence type="ECO:0000256" key="2">
    <source>
        <dbReference type="ARBA" id="ARBA00022679"/>
    </source>
</evidence>
<proteinExistence type="inferred from homology"/>
<dbReference type="PANTHER" id="PTHR22753:SF24">
    <property type="entry name" value="ESTERASE_LIPASE_THIOESTERASE FAMILY PROTEIN"/>
    <property type="match status" value="1"/>
</dbReference>
<gene>
    <name evidence="4" type="ORF">ZOSMA_59G00690</name>
</gene>
<dbReference type="AlphaFoldDB" id="A0A0K9NWT9"/>
<dbReference type="OMA" id="FARMAIQ"/>
<dbReference type="Proteomes" id="UP000036987">
    <property type="component" value="Unassembled WGS sequence"/>
</dbReference>
<keyword evidence="5" id="KW-1185">Reference proteome</keyword>
<evidence type="ECO:0000313" key="5">
    <source>
        <dbReference type="Proteomes" id="UP000036987"/>
    </source>
</evidence>
<reference evidence="5" key="1">
    <citation type="journal article" date="2016" name="Nature">
        <title>The genome of the seagrass Zostera marina reveals angiosperm adaptation to the sea.</title>
        <authorList>
            <person name="Olsen J.L."/>
            <person name="Rouze P."/>
            <person name="Verhelst B."/>
            <person name="Lin Y.-C."/>
            <person name="Bayer T."/>
            <person name="Collen J."/>
            <person name="Dattolo E."/>
            <person name="De Paoli E."/>
            <person name="Dittami S."/>
            <person name="Maumus F."/>
            <person name="Michel G."/>
            <person name="Kersting A."/>
            <person name="Lauritano C."/>
            <person name="Lohaus R."/>
            <person name="Toepel M."/>
            <person name="Tonon T."/>
            <person name="Vanneste K."/>
            <person name="Amirebrahimi M."/>
            <person name="Brakel J."/>
            <person name="Bostroem C."/>
            <person name="Chovatia M."/>
            <person name="Grimwood J."/>
            <person name="Jenkins J.W."/>
            <person name="Jueterbock A."/>
            <person name="Mraz A."/>
            <person name="Stam W.T."/>
            <person name="Tice H."/>
            <person name="Bornberg-Bauer E."/>
            <person name="Green P.J."/>
            <person name="Pearson G.A."/>
            <person name="Procaccini G."/>
            <person name="Duarte C.M."/>
            <person name="Schmutz J."/>
            <person name="Reusch T.B.H."/>
            <person name="Van de Peer Y."/>
        </authorList>
    </citation>
    <scope>NUCLEOTIDE SEQUENCE [LARGE SCALE GENOMIC DNA]</scope>
    <source>
        <strain evidence="5">cv. Finnish</strain>
    </source>
</reference>
<dbReference type="STRING" id="29655.A0A0K9NWT9"/>
<sequence>MLMGAELLSMVLEFFNKKNINLRGLAHPFLFDKTAERWLPVSSLFDCMRLFGAVPVTPLNFYQLMSEKQFVLLYPGGLREGLHKKGEEYKLFWPEKSEFIRMASRFGATIVPFGAVGEDDIFELALDFDDLANVPFHDRFLEKINHDSVRLRNDASGELKNQHLHFPIMLPKIPGRLYLLFGKPIKTQGRENELKCKEKEEELYLNVQSEVEDSIDYLKTKREKDPYRNILSRLVYKATHGFDTEVPTFEL</sequence>